<comment type="caution">
    <text evidence="2">The sequence shown here is derived from an EMBL/GenBank/DDBJ whole genome shotgun (WGS) entry which is preliminary data.</text>
</comment>
<sequence>MAVPILARRDFDGELRVCRLEFPIRAVFEMVVEKQGAILSSKQPRFELVAQRREPEELA</sequence>
<evidence type="ECO:0000313" key="1">
    <source>
        <dbReference type="EMBL" id="PDS52865.1"/>
    </source>
</evidence>
<dbReference type="EMBL" id="RIBW01000001">
    <property type="protein sequence ID" value="RUM04376.1"/>
    <property type="molecule type" value="Genomic_DNA"/>
</dbReference>
<reference evidence="2 4" key="1">
    <citation type="journal article" date="2015" name="Int. J. Syst. Evol. Microbiol.">
        <title>Rhizobium anhuiense sp. nov., isolated from effective nodules of Vicia faba and Pisum sativum.</title>
        <authorList>
            <person name="Zhang Y.J."/>
            <person name="Zheng W.T."/>
            <person name="Everall I."/>
            <person name="Young J.P."/>
            <person name="Zhang X.X."/>
            <person name="Tian C.F."/>
            <person name="Sui X.H."/>
            <person name="Wang E.T."/>
            <person name="Chen W.X."/>
        </authorList>
    </citation>
    <scope>NUCLEOTIDE SEQUENCE [LARGE SCALE GENOMIC DNA]</scope>
    <source>
        <strain evidence="2 4">CCBAU 23252</strain>
    </source>
</reference>
<evidence type="ECO:0000313" key="4">
    <source>
        <dbReference type="Proteomes" id="UP000273611"/>
    </source>
</evidence>
<dbReference type="EMBL" id="NWSL01000002">
    <property type="protein sequence ID" value="PDS52865.1"/>
    <property type="molecule type" value="Genomic_DNA"/>
</dbReference>
<evidence type="ECO:0000313" key="3">
    <source>
        <dbReference type="Proteomes" id="UP000219972"/>
    </source>
</evidence>
<accession>A0A432NYB6</accession>
<dbReference type="AlphaFoldDB" id="A0A432NYB6"/>
<name>A0A432NYB6_9HYPH</name>
<dbReference type="Proteomes" id="UP000273611">
    <property type="component" value="Unassembled WGS sequence"/>
</dbReference>
<dbReference type="Proteomes" id="UP000219972">
    <property type="component" value="Unassembled WGS sequence"/>
</dbReference>
<reference evidence="1 3" key="2">
    <citation type="submission" date="2017-09" db="EMBL/GenBank/DDBJ databases">
        <title>Comparative genomics of rhizobia isolated from Phaseolus vulgaris in China.</title>
        <authorList>
            <person name="Tong W."/>
        </authorList>
    </citation>
    <scope>NUCLEOTIDE SEQUENCE [LARGE SCALE GENOMIC DNA]</scope>
    <source>
        <strain evidence="1 3">Y27</strain>
    </source>
</reference>
<proteinExistence type="predicted"/>
<keyword evidence="3" id="KW-1185">Reference proteome</keyword>
<protein>
    <submittedName>
        <fullName evidence="2">Uncharacterized protein</fullName>
    </submittedName>
</protein>
<reference evidence="2" key="3">
    <citation type="submission" date="2018-11" db="EMBL/GenBank/DDBJ databases">
        <authorList>
            <person name="Huo Y."/>
        </authorList>
    </citation>
    <scope>NUCLEOTIDE SEQUENCE</scope>
    <source>
        <strain evidence="2">CCBAU 23252</strain>
    </source>
</reference>
<gene>
    <name evidence="1" type="ORF">CO662_04900</name>
    <name evidence="2" type="ORF">EEQ99_02110</name>
</gene>
<evidence type="ECO:0000313" key="2">
    <source>
        <dbReference type="EMBL" id="RUM04376.1"/>
    </source>
</evidence>
<organism evidence="2 4">
    <name type="scientific">Rhizobium anhuiense</name>
    <dbReference type="NCBI Taxonomy" id="1184720"/>
    <lineage>
        <taxon>Bacteria</taxon>
        <taxon>Pseudomonadati</taxon>
        <taxon>Pseudomonadota</taxon>
        <taxon>Alphaproteobacteria</taxon>
        <taxon>Hyphomicrobiales</taxon>
        <taxon>Rhizobiaceae</taxon>
        <taxon>Rhizobium/Agrobacterium group</taxon>
        <taxon>Rhizobium</taxon>
    </lineage>
</organism>